<feature type="domain" description="Probable zinc-binding" evidence="2">
    <location>
        <begin position="4"/>
        <end position="49"/>
    </location>
</feature>
<dbReference type="InterPro" id="IPR025306">
    <property type="entry name" value="Zn-bnd_dom_prob"/>
</dbReference>
<evidence type="ECO:0000313" key="5">
    <source>
        <dbReference type="Proteomes" id="UP000612362"/>
    </source>
</evidence>
<evidence type="ECO:0000256" key="1">
    <source>
        <dbReference type="SAM" id="MobiDB-lite"/>
    </source>
</evidence>
<proteinExistence type="predicted"/>
<organism evidence="4 5">
    <name type="scientific">Ktedonospora formicarum</name>
    <dbReference type="NCBI Taxonomy" id="2778364"/>
    <lineage>
        <taxon>Bacteria</taxon>
        <taxon>Bacillati</taxon>
        <taxon>Chloroflexota</taxon>
        <taxon>Ktedonobacteria</taxon>
        <taxon>Ktedonobacterales</taxon>
        <taxon>Ktedonobacteraceae</taxon>
        <taxon>Ktedonospora</taxon>
    </lineage>
</organism>
<dbReference type="RefSeq" id="WP_220194049.1">
    <property type="nucleotide sequence ID" value="NZ_BNJF01000001.1"/>
</dbReference>
<name>A0A8J3HVS3_9CHLR</name>
<comment type="caution">
    <text evidence="4">The sequence shown here is derived from an EMBL/GenBank/DDBJ whole genome shotgun (WGS) entry which is preliminary data.</text>
</comment>
<gene>
    <name evidence="4" type="ORF">KSX_28320</name>
</gene>
<dbReference type="Pfam" id="PF13451">
    <property type="entry name" value="zf_Tbcl"/>
    <property type="match status" value="1"/>
</dbReference>
<dbReference type="Pfam" id="PF23477">
    <property type="entry name" value="zf_Tbcl_2"/>
    <property type="match status" value="1"/>
</dbReference>
<reference evidence="4" key="1">
    <citation type="submission" date="2020-10" db="EMBL/GenBank/DDBJ databases">
        <title>Taxonomic study of unclassified bacteria belonging to the class Ktedonobacteria.</title>
        <authorList>
            <person name="Yabe S."/>
            <person name="Wang C.M."/>
            <person name="Zheng Y."/>
            <person name="Sakai Y."/>
            <person name="Cavaletti L."/>
            <person name="Monciardini P."/>
            <person name="Donadio S."/>
        </authorList>
    </citation>
    <scope>NUCLEOTIDE SEQUENCE</scope>
    <source>
        <strain evidence="4">SOSP1-1</strain>
    </source>
</reference>
<keyword evidence="5" id="KW-1185">Reference proteome</keyword>
<dbReference type="NCBIfam" id="TIGR04272">
    <property type="entry name" value="cxxc_cxxc_Mbark"/>
    <property type="match status" value="1"/>
</dbReference>
<feature type="region of interest" description="Disordered" evidence="1">
    <location>
        <begin position="38"/>
        <end position="59"/>
    </location>
</feature>
<accession>A0A8J3HVS3</accession>
<sequence length="102" mass="11580">MSFVDKTLKCRDCGNDFVFTAGEQEFYQQKGLMNQPSRCRPCREARRNSMGSTGRSERAPREMHTVICAECGTETQVPFLPTKDRPVYCSSCFDKVRGVARS</sequence>
<evidence type="ECO:0000313" key="4">
    <source>
        <dbReference type="EMBL" id="GHO44669.1"/>
    </source>
</evidence>
<dbReference type="InterPro" id="IPR026363">
    <property type="entry name" value="CxxC-x17-CxxC_dom"/>
</dbReference>
<dbReference type="Proteomes" id="UP000612362">
    <property type="component" value="Unassembled WGS sequence"/>
</dbReference>
<dbReference type="AlphaFoldDB" id="A0A8J3HVS3"/>
<protein>
    <submittedName>
        <fullName evidence="4">Zinc-binding protein</fullName>
    </submittedName>
</protein>
<evidence type="ECO:0000259" key="2">
    <source>
        <dbReference type="Pfam" id="PF13451"/>
    </source>
</evidence>
<feature type="domain" description="CxxC-x17-CxxC" evidence="3">
    <location>
        <begin position="61"/>
        <end position="96"/>
    </location>
</feature>
<dbReference type="EMBL" id="BNJF01000001">
    <property type="protein sequence ID" value="GHO44669.1"/>
    <property type="molecule type" value="Genomic_DNA"/>
</dbReference>
<evidence type="ECO:0000259" key="3">
    <source>
        <dbReference type="Pfam" id="PF23477"/>
    </source>
</evidence>